<evidence type="ECO:0000259" key="2">
    <source>
        <dbReference type="Pfam" id="PF00892"/>
    </source>
</evidence>
<comment type="caution">
    <text evidence="3">The sequence shown here is derived from an EMBL/GenBank/DDBJ whole genome shotgun (WGS) entry which is preliminary data.</text>
</comment>
<feature type="transmembrane region" description="Helical" evidence="1">
    <location>
        <begin position="275"/>
        <end position="292"/>
    </location>
</feature>
<feature type="domain" description="EamA" evidence="2">
    <location>
        <begin position="18"/>
        <end position="152"/>
    </location>
</feature>
<dbReference type="SUPFAM" id="SSF103481">
    <property type="entry name" value="Multidrug resistance efflux transporter EmrE"/>
    <property type="match status" value="2"/>
</dbReference>
<dbReference type="Proteomes" id="UP000731907">
    <property type="component" value="Unassembled WGS sequence"/>
</dbReference>
<name>A0ABS6J0Z0_9RHOB</name>
<accession>A0ABS6J0Z0</accession>
<dbReference type="PANTHER" id="PTHR22911">
    <property type="entry name" value="ACYL-MALONYL CONDENSING ENZYME-RELATED"/>
    <property type="match status" value="1"/>
</dbReference>
<feature type="transmembrane region" description="Helical" evidence="1">
    <location>
        <begin position="85"/>
        <end position="105"/>
    </location>
</feature>
<feature type="transmembrane region" description="Helical" evidence="1">
    <location>
        <begin position="251"/>
        <end position="269"/>
    </location>
</feature>
<evidence type="ECO:0000313" key="3">
    <source>
        <dbReference type="EMBL" id="MBU9697240.1"/>
    </source>
</evidence>
<keyword evidence="4" id="KW-1185">Reference proteome</keyword>
<feature type="domain" description="EamA" evidence="2">
    <location>
        <begin position="162"/>
        <end position="290"/>
    </location>
</feature>
<feature type="transmembrane region" description="Helical" evidence="1">
    <location>
        <begin position="191"/>
        <end position="211"/>
    </location>
</feature>
<reference evidence="3 4" key="1">
    <citation type="submission" date="2021-06" db="EMBL/GenBank/DDBJ databases">
        <title>Rhodobacteraceae bacterium strain HSP-20.</title>
        <authorList>
            <person name="Chen W.-M."/>
        </authorList>
    </citation>
    <scope>NUCLEOTIDE SEQUENCE [LARGE SCALE GENOMIC DNA]</scope>
    <source>
        <strain evidence="3 4">HSP-20</strain>
    </source>
</reference>
<feature type="transmembrane region" description="Helical" evidence="1">
    <location>
        <begin position="162"/>
        <end position="179"/>
    </location>
</feature>
<keyword evidence="1" id="KW-0812">Transmembrane</keyword>
<feature type="transmembrane region" description="Helical" evidence="1">
    <location>
        <begin position="111"/>
        <end position="130"/>
    </location>
</feature>
<keyword evidence="1" id="KW-1133">Transmembrane helix</keyword>
<dbReference type="Pfam" id="PF00892">
    <property type="entry name" value="EamA"/>
    <property type="match status" value="2"/>
</dbReference>
<dbReference type="PANTHER" id="PTHR22911:SF103">
    <property type="entry name" value="BLR2811 PROTEIN"/>
    <property type="match status" value="1"/>
</dbReference>
<proteinExistence type="predicted"/>
<dbReference type="InterPro" id="IPR037185">
    <property type="entry name" value="EmrE-like"/>
</dbReference>
<protein>
    <submittedName>
        <fullName evidence="3">DMT family transporter</fullName>
    </submittedName>
</protein>
<dbReference type="EMBL" id="JAAATX020000003">
    <property type="protein sequence ID" value="MBU9697240.1"/>
    <property type="molecule type" value="Genomic_DNA"/>
</dbReference>
<gene>
    <name evidence="3" type="ORF">GU927_005200</name>
</gene>
<sequence length="304" mass="33018">MSGRLGADSHATVQNTRLGIWLMIATTVVFAVQDGISRHLASEYNVYMVVMIRFWFFAAFVMALAARADGGIRAATRTRFPLLQITRGVLLVTEVCVMVLAFVKLGLVESHAVFTCYPLLIAALSGPILGEKVGWRRWAAILIGFLGVLIILQPGYAVFSPWALVPLLSALLFAVYGLLTRYVARGDSASVSFFWTGTAGAAAMTLVGVWFWEPMSGPDWGWMAALCCTAIVGHWLLIKAFAVAEASAIQPFAYLQLVWASGIGLFLFGEELRTNVAIGAGLVVAAGIFTLWRQRVRAQQDAHS</sequence>
<evidence type="ECO:0000313" key="4">
    <source>
        <dbReference type="Proteomes" id="UP000731907"/>
    </source>
</evidence>
<feature type="transmembrane region" description="Helical" evidence="1">
    <location>
        <begin position="137"/>
        <end position="156"/>
    </location>
</feature>
<evidence type="ECO:0000256" key="1">
    <source>
        <dbReference type="SAM" id="Phobius"/>
    </source>
</evidence>
<keyword evidence="1" id="KW-0472">Membrane</keyword>
<dbReference type="RefSeq" id="WP_161761290.1">
    <property type="nucleotide sequence ID" value="NZ_JAAATX020000003.1"/>
</dbReference>
<dbReference type="InterPro" id="IPR000620">
    <property type="entry name" value="EamA_dom"/>
</dbReference>
<organism evidence="3 4">
    <name type="scientific">Paragemmobacter amnigenus</name>
    <dbReference type="NCBI Taxonomy" id="2852097"/>
    <lineage>
        <taxon>Bacteria</taxon>
        <taxon>Pseudomonadati</taxon>
        <taxon>Pseudomonadota</taxon>
        <taxon>Alphaproteobacteria</taxon>
        <taxon>Rhodobacterales</taxon>
        <taxon>Paracoccaceae</taxon>
        <taxon>Paragemmobacter</taxon>
    </lineage>
</organism>
<feature type="transmembrane region" description="Helical" evidence="1">
    <location>
        <begin position="223"/>
        <end position="244"/>
    </location>
</feature>
<feature type="transmembrane region" description="Helical" evidence="1">
    <location>
        <begin position="20"/>
        <end position="40"/>
    </location>
</feature>
<feature type="transmembrane region" description="Helical" evidence="1">
    <location>
        <begin position="46"/>
        <end position="65"/>
    </location>
</feature>